<feature type="compositionally biased region" description="Polar residues" evidence="2">
    <location>
        <begin position="116"/>
        <end position="127"/>
    </location>
</feature>
<organism evidence="3">
    <name type="scientific">CrAss-like virus sp. ctjK323</name>
    <dbReference type="NCBI Taxonomy" id="2825839"/>
    <lineage>
        <taxon>Viruses</taxon>
        <taxon>Duplodnaviria</taxon>
        <taxon>Heunggongvirae</taxon>
        <taxon>Uroviricota</taxon>
        <taxon>Caudoviricetes</taxon>
        <taxon>Crassvirales</taxon>
    </lineage>
</organism>
<reference evidence="3" key="1">
    <citation type="journal article" date="2021" name="Proc. Natl. Acad. Sci. U.S.A.">
        <title>A Catalog of Tens of Thousands of Viruses from Human Metagenomes Reveals Hidden Associations with Chronic Diseases.</title>
        <authorList>
            <person name="Tisza M.J."/>
            <person name="Buck C.B."/>
        </authorList>
    </citation>
    <scope>NUCLEOTIDE SEQUENCE</scope>
    <source>
        <strain evidence="3">CtjK323</strain>
    </source>
</reference>
<accession>A0A8S5Q1A4</accession>
<dbReference type="EMBL" id="BK015552">
    <property type="protein sequence ID" value="DAE12445.1"/>
    <property type="molecule type" value="Genomic_DNA"/>
</dbReference>
<protein>
    <submittedName>
        <fullName evidence="3">Uncharacterized protein</fullName>
    </submittedName>
</protein>
<proteinExistence type="predicted"/>
<sequence>MEKRISFDQFQSVKRVAQACNPLMVKREKIKAKIEALNKEYNDYDTQIASLEAGIKQVVGFRVEELVKKVIESGVDVNGRPKKTTKYLPTDIVSYDENKKQFIVSIPDNDPEDAETNSFSGEETATPSEENNLETSTEELDTNTEAENEDTQTVEAERVPTDAPIFE</sequence>
<evidence type="ECO:0000256" key="2">
    <source>
        <dbReference type="SAM" id="MobiDB-lite"/>
    </source>
</evidence>
<name>A0A8S5Q1A4_9CAUD</name>
<evidence type="ECO:0000256" key="1">
    <source>
        <dbReference type="SAM" id="Coils"/>
    </source>
</evidence>
<keyword evidence="1" id="KW-0175">Coiled coil</keyword>
<feature type="coiled-coil region" evidence="1">
    <location>
        <begin position="27"/>
        <end position="54"/>
    </location>
</feature>
<evidence type="ECO:0000313" key="3">
    <source>
        <dbReference type="EMBL" id="DAE12445.1"/>
    </source>
</evidence>
<feature type="compositionally biased region" description="Acidic residues" evidence="2">
    <location>
        <begin position="136"/>
        <end position="152"/>
    </location>
</feature>
<feature type="region of interest" description="Disordered" evidence="2">
    <location>
        <begin position="105"/>
        <end position="167"/>
    </location>
</feature>